<evidence type="ECO:0008006" key="4">
    <source>
        <dbReference type="Google" id="ProtNLM"/>
    </source>
</evidence>
<reference evidence="2 3" key="1">
    <citation type="submission" date="2019-08" db="EMBL/GenBank/DDBJ databases">
        <title>Complete genome sequence of Kushneria sp. YCWA18, a halophilic phosphate-solubilizing bacterium isolated from Daqiao saltern in China.</title>
        <authorList>
            <person name="Du G.-X."/>
            <person name="Qu L.-Y."/>
        </authorList>
    </citation>
    <scope>NUCLEOTIDE SEQUENCE [LARGE SCALE GENOMIC DNA]</scope>
    <source>
        <strain evidence="2 3">YCWA18</strain>
    </source>
</reference>
<evidence type="ECO:0000313" key="2">
    <source>
        <dbReference type="EMBL" id="QEL11074.1"/>
    </source>
</evidence>
<protein>
    <recommendedName>
        <fullName evidence="4">Copper resistance protein NlpE</fullName>
    </recommendedName>
</protein>
<accession>A0A5C0ZYZ5</accession>
<dbReference type="OrthoDB" id="9932070at2"/>
<dbReference type="AlphaFoldDB" id="A0A5C0ZYZ5"/>
<feature type="signal peptide" evidence="1">
    <location>
        <begin position="1"/>
        <end position="29"/>
    </location>
</feature>
<sequence length="165" mass="17755">MSGPNPGRKSMRPILMTAALSLVVLSGCAGIEHDTAHAPDADQPPVAAQVSGTVNCAKCPVQPLELTLYAPTRFSPESFQLKLANEDMKAHDEQTFQPSTGSVFRISGGQQYPGQQLLMLVEPINQQVMLLLPLQEQGFRVLRYEGQSITGASVLKPEKVQPASS</sequence>
<dbReference type="Proteomes" id="UP000322553">
    <property type="component" value="Chromosome"/>
</dbReference>
<proteinExistence type="predicted"/>
<keyword evidence="1" id="KW-0732">Signal</keyword>
<dbReference type="EMBL" id="CP043420">
    <property type="protein sequence ID" value="QEL11074.1"/>
    <property type="molecule type" value="Genomic_DNA"/>
</dbReference>
<dbReference type="KEGG" id="kuy:FY550_07990"/>
<evidence type="ECO:0000256" key="1">
    <source>
        <dbReference type="SAM" id="SignalP"/>
    </source>
</evidence>
<dbReference type="RefSeq" id="WP_139148646.1">
    <property type="nucleotide sequence ID" value="NZ_CP043420.1"/>
</dbReference>
<keyword evidence="3" id="KW-1185">Reference proteome</keyword>
<organism evidence="2 3">
    <name type="scientific">Kushneria phosphatilytica</name>
    <dbReference type="NCBI Taxonomy" id="657387"/>
    <lineage>
        <taxon>Bacteria</taxon>
        <taxon>Pseudomonadati</taxon>
        <taxon>Pseudomonadota</taxon>
        <taxon>Gammaproteobacteria</taxon>
        <taxon>Oceanospirillales</taxon>
        <taxon>Halomonadaceae</taxon>
        <taxon>Kushneria</taxon>
    </lineage>
</organism>
<feature type="chain" id="PRO_5022984326" description="Copper resistance protein NlpE" evidence="1">
    <location>
        <begin position="30"/>
        <end position="165"/>
    </location>
</feature>
<gene>
    <name evidence="2" type="ORF">FY550_07990</name>
</gene>
<name>A0A5C0ZYZ5_9GAMM</name>
<evidence type="ECO:0000313" key="3">
    <source>
        <dbReference type="Proteomes" id="UP000322553"/>
    </source>
</evidence>